<evidence type="ECO:0008006" key="2">
    <source>
        <dbReference type="Google" id="ProtNLM"/>
    </source>
</evidence>
<dbReference type="Gene3D" id="1.10.1060.20">
    <property type="match status" value="1"/>
</dbReference>
<dbReference type="AlphaFoldDB" id="A0A1W1D144"/>
<evidence type="ECO:0000313" key="1">
    <source>
        <dbReference type="EMBL" id="SFV71830.1"/>
    </source>
</evidence>
<dbReference type="EMBL" id="FPHM01000318">
    <property type="protein sequence ID" value="SFV71830.1"/>
    <property type="molecule type" value="Genomic_DNA"/>
</dbReference>
<proteinExistence type="predicted"/>
<reference evidence="1" key="1">
    <citation type="submission" date="2016-10" db="EMBL/GenBank/DDBJ databases">
        <authorList>
            <person name="de Groot N.N."/>
        </authorList>
    </citation>
    <scope>NUCLEOTIDE SEQUENCE</scope>
</reference>
<protein>
    <recommendedName>
        <fullName evidence="2">DUF5644 domain-containing protein</fullName>
    </recommendedName>
</protein>
<name>A0A1W1D144_9ZZZZ</name>
<sequence length="358" mass="40598">MSHTLTIKAFFFNAKTDYLPYYKNFTISLDGDHTAEDLLASIQIQNFDFNYPKEKLIFKINNFILEGQTSIASIVDSLGTTLTIDPANSYRANHGLEINDDDFMHSFSLLAPYASDEDLEYYQSLYALHYASETEKFSHDYIGDAILVLAYKMIKDGNPNKNAILDAVTSPDTGLLSCEYENNLLTNNHYGEDIEALKALLNNTDDEYPSLMDMIKSRFCKEKAPKEITRTLRSTKYIDDLDNKHIAYYSGNGKNKTNIISQMIKDIHTKEITFSRKNKLLGLSLLETNKTLALKKAGTTLLEAYDAGAEVLIFEDENAYDMCEENFSSIEKIMGRKIIGLELLLSKDFITQASRVEV</sequence>
<organism evidence="1">
    <name type="scientific">hydrothermal vent metagenome</name>
    <dbReference type="NCBI Taxonomy" id="652676"/>
    <lineage>
        <taxon>unclassified sequences</taxon>
        <taxon>metagenomes</taxon>
        <taxon>ecological metagenomes</taxon>
    </lineage>
</organism>
<dbReference type="Gene3D" id="3.40.50.11810">
    <property type="match status" value="1"/>
</dbReference>
<gene>
    <name evidence="1" type="ORF">MNB_SV-13-825</name>
</gene>
<accession>A0A1W1D144</accession>
<dbReference type="Gene3D" id="3.10.20.30">
    <property type="match status" value="1"/>
</dbReference>
<dbReference type="InterPro" id="IPR012675">
    <property type="entry name" value="Beta-grasp_dom_sf"/>
</dbReference>